<dbReference type="InterPro" id="IPR011010">
    <property type="entry name" value="DNA_brk_join_enz"/>
</dbReference>
<dbReference type="GO" id="GO:0015074">
    <property type="term" value="P:DNA integration"/>
    <property type="evidence" value="ECO:0007669"/>
    <property type="project" value="InterPro"/>
</dbReference>
<dbReference type="InterPro" id="IPR052925">
    <property type="entry name" value="Phage_Integrase-like_Recomb"/>
</dbReference>
<dbReference type="EMBL" id="LAZR01000117">
    <property type="protein sequence ID" value="KKN89619.1"/>
    <property type="molecule type" value="Genomic_DNA"/>
</dbReference>
<dbReference type="GO" id="GO:0003677">
    <property type="term" value="F:DNA binding"/>
    <property type="evidence" value="ECO:0007669"/>
    <property type="project" value="UniProtKB-KW"/>
</dbReference>
<dbReference type="InterPro" id="IPR010998">
    <property type="entry name" value="Integrase_recombinase_N"/>
</dbReference>
<dbReference type="Pfam" id="PF00589">
    <property type="entry name" value="Phage_integrase"/>
    <property type="match status" value="1"/>
</dbReference>
<evidence type="ECO:0000259" key="3">
    <source>
        <dbReference type="PROSITE" id="PS51898"/>
    </source>
</evidence>
<dbReference type="SUPFAM" id="SSF56349">
    <property type="entry name" value="DNA breaking-rejoining enzymes"/>
    <property type="match status" value="1"/>
</dbReference>
<dbReference type="AlphaFoldDB" id="A0A0F9UD76"/>
<comment type="caution">
    <text evidence="4">The sequence shown here is derived from an EMBL/GenBank/DDBJ whole genome shotgun (WGS) entry which is preliminary data.</text>
</comment>
<evidence type="ECO:0000256" key="2">
    <source>
        <dbReference type="ARBA" id="ARBA00023172"/>
    </source>
</evidence>
<feature type="domain" description="Tyr recombinase" evidence="3">
    <location>
        <begin position="126"/>
        <end position="316"/>
    </location>
</feature>
<accession>A0A0F9UD76</accession>
<sequence length="345" mass="39031">MFDADLPEISAEELREAAKAPSTHATYLTAIRHYRDTWGGLLPASPDSISRYIAKYAGKVSVSTSRVRLSALSKWHSSQGFHDPTKAPEVKEVMKGLAKIYNAPQKSAPPFTFDHLRAVCDRLEEDKIKAIRMEDRPKLLQVHRDLALFLTAFWQGLRSDEVSRIRIEETVVLPDEELRFFLPHFKNDVHSNGREFVLPAMQLYCPVNAVQGWLDVSGLLEGPLFRKVDRWGGISESGINKRSIEGILNRAVEGLFENKVKFTTHSFRKGFADWASKNDWDIKGLMDHVGWGSEQSALRYLPGKKNYGSLLLDRPSVLKRVVTEVEDNGRSVATTPPNRRQLFGT</sequence>
<organism evidence="4">
    <name type="scientific">marine sediment metagenome</name>
    <dbReference type="NCBI Taxonomy" id="412755"/>
    <lineage>
        <taxon>unclassified sequences</taxon>
        <taxon>metagenomes</taxon>
        <taxon>ecological metagenomes</taxon>
    </lineage>
</organism>
<reference evidence="4" key="1">
    <citation type="journal article" date="2015" name="Nature">
        <title>Complex archaea that bridge the gap between prokaryotes and eukaryotes.</title>
        <authorList>
            <person name="Spang A."/>
            <person name="Saw J.H."/>
            <person name="Jorgensen S.L."/>
            <person name="Zaremba-Niedzwiedzka K."/>
            <person name="Martijn J."/>
            <person name="Lind A.E."/>
            <person name="van Eijk R."/>
            <person name="Schleper C."/>
            <person name="Guy L."/>
            <person name="Ettema T.J."/>
        </authorList>
    </citation>
    <scope>NUCLEOTIDE SEQUENCE</scope>
</reference>
<dbReference type="Gene3D" id="1.10.443.10">
    <property type="entry name" value="Intergrase catalytic core"/>
    <property type="match status" value="1"/>
</dbReference>
<keyword evidence="1" id="KW-0238">DNA-binding</keyword>
<dbReference type="GO" id="GO:0006310">
    <property type="term" value="P:DNA recombination"/>
    <property type="evidence" value="ECO:0007669"/>
    <property type="project" value="UniProtKB-KW"/>
</dbReference>
<dbReference type="InterPro" id="IPR013762">
    <property type="entry name" value="Integrase-like_cat_sf"/>
</dbReference>
<dbReference type="PANTHER" id="PTHR34605:SF3">
    <property type="entry name" value="P CELL-TYPE AGGLUTINATION PROTEIN MAP4-LIKE-RELATED"/>
    <property type="match status" value="1"/>
</dbReference>
<gene>
    <name evidence="4" type="ORF">LCGC14_0237510</name>
</gene>
<evidence type="ECO:0000313" key="4">
    <source>
        <dbReference type="EMBL" id="KKN89619.1"/>
    </source>
</evidence>
<dbReference type="PROSITE" id="PS51898">
    <property type="entry name" value="TYR_RECOMBINASE"/>
    <property type="match status" value="1"/>
</dbReference>
<dbReference type="PANTHER" id="PTHR34605">
    <property type="entry name" value="PHAGE_INTEGRASE DOMAIN-CONTAINING PROTEIN"/>
    <property type="match status" value="1"/>
</dbReference>
<proteinExistence type="predicted"/>
<name>A0A0F9UD76_9ZZZZ</name>
<protein>
    <recommendedName>
        <fullName evidence="3">Tyr recombinase domain-containing protein</fullName>
    </recommendedName>
</protein>
<dbReference type="SUPFAM" id="SSF47823">
    <property type="entry name" value="lambda integrase-like, N-terminal domain"/>
    <property type="match status" value="1"/>
</dbReference>
<evidence type="ECO:0000256" key="1">
    <source>
        <dbReference type="ARBA" id="ARBA00023125"/>
    </source>
</evidence>
<keyword evidence="2" id="KW-0233">DNA recombination</keyword>
<dbReference type="InterPro" id="IPR002104">
    <property type="entry name" value="Integrase_catalytic"/>
</dbReference>
<dbReference type="Gene3D" id="1.10.150.130">
    <property type="match status" value="1"/>
</dbReference>